<name>A0ABP4LPV3_9ACTN</name>
<evidence type="ECO:0000259" key="1">
    <source>
        <dbReference type="Pfam" id="PF01636"/>
    </source>
</evidence>
<evidence type="ECO:0000313" key="2">
    <source>
        <dbReference type="EMBL" id="GAA1529029.1"/>
    </source>
</evidence>
<sequence length="437" mass="45484">MAEQSEALELLTGATAGEILGAAIEAAGGELIEWRSTEVSHHGETATVAYRAKVSGPGGVFDEVLGATAGGLLPDGVTVVGAGPGALAGGRPAGPGALAGGGPAGPGAPAEVGVWSAANDPRLPGLRVALDPVAVSSLFARCGLGDHPVSVKLRAYRPLRRAVVEAVGPLGRLFLKVVPTDQGQALHDRHRLLTGAGVPAPRSLGWTVDGLVVLEALGGRALRSALRSGPVGTDPAELTRMLDRLPTALLEAPRRTSWLERTSYYARSVGHVVPELASWSTGLSAAIVAEGIIGPTVPVHGDFYEAQVHVDRSGAIVGLLDVDTAGPGDRLDDLACLVGHLSVLAQVLPPHANAIDGLAEHCLSTFDRQVDPRQLRLRIASVVLSLATGPHRVQDAGWQQATRERVALAERWYDAAHRVHRSTALPLRERNHHESNA</sequence>
<dbReference type="RefSeq" id="WP_344175047.1">
    <property type="nucleotide sequence ID" value="NZ_BAAANC010000002.1"/>
</dbReference>
<dbReference type="InterPro" id="IPR002575">
    <property type="entry name" value="Aminoglycoside_PTrfase"/>
</dbReference>
<dbReference type="EMBL" id="BAAANC010000002">
    <property type="protein sequence ID" value="GAA1529029.1"/>
    <property type="molecule type" value="Genomic_DNA"/>
</dbReference>
<protein>
    <recommendedName>
        <fullName evidence="1">Aminoglycoside phosphotransferase domain-containing protein</fullName>
    </recommendedName>
</protein>
<gene>
    <name evidence="2" type="ORF">GCM10009741_33620</name>
</gene>
<feature type="domain" description="Aminoglycoside phosphotransferase" evidence="1">
    <location>
        <begin position="171"/>
        <end position="339"/>
    </location>
</feature>
<keyword evidence="3" id="KW-1185">Reference proteome</keyword>
<proteinExistence type="predicted"/>
<comment type="caution">
    <text evidence="2">The sequence shown here is derived from an EMBL/GenBank/DDBJ whole genome shotgun (WGS) entry which is preliminary data.</text>
</comment>
<evidence type="ECO:0000313" key="3">
    <source>
        <dbReference type="Proteomes" id="UP001500363"/>
    </source>
</evidence>
<reference evidence="3" key="1">
    <citation type="journal article" date="2019" name="Int. J. Syst. Evol. Microbiol.">
        <title>The Global Catalogue of Microorganisms (GCM) 10K type strain sequencing project: providing services to taxonomists for standard genome sequencing and annotation.</title>
        <authorList>
            <consortium name="The Broad Institute Genomics Platform"/>
            <consortium name="The Broad Institute Genome Sequencing Center for Infectious Disease"/>
            <person name="Wu L."/>
            <person name="Ma J."/>
        </authorList>
    </citation>
    <scope>NUCLEOTIDE SEQUENCE [LARGE SCALE GENOMIC DNA]</scope>
    <source>
        <strain evidence="3">JCM 14303</strain>
    </source>
</reference>
<dbReference type="SUPFAM" id="SSF56112">
    <property type="entry name" value="Protein kinase-like (PK-like)"/>
    <property type="match status" value="1"/>
</dbReference>
<dbReference type="InterPro" id="IPR011009">
    <property type="entry name" value="Kinase-like_dom_sf"/>
</dbReference>
<accession>A0ABP4LPV3</accession>
<dbReference type="Proteomes" id="UP001500363">
    <property type="component" value="Unassembled WGS sequence"/>
</dbReference>
<organism evidence="2 3">
    <name type="scientific">Kribbella lupini</name>
    <dbReference type="NCBI Taxonomy" id="291602"/>
    <lineage>
        <taxon>Bacteria</taxon>
        <taxon>Bacillati</taxon>
        <taxon>Actinomycetota</taxon>
        <taxon>Actinomycetes</taxon>
        <taxon>Propionibacteriales</taxon>
        <taxon>Kribbellaceae</taxon>
        <taxon>Kribbella</taxon>
    </lineage>
</organism>
<dbReference type="Gene3D" id="3.90.1200.10">
    <property type="match status" value="1"/>
</dbReference>
<dbReference type="Pfam" id="PF01636">
    <property type="entry name" value="APH"/>
    <property type="match status" value="1"/>
</dbReference>